<dbReference type="PANTHER" id="PTHR13370:SF3">
    <property type="entry name" value="TRNA (GUANINE(10)-N2)-METHYLTRANSFERASE HOMOLOG"/>
    <property type="match status" value="1"/>
</dbReference>
<evidence type="ECO:0000259" key="9">
    <source>
        <dbReference type="Pfam" id="PF01555"/>
    </source>
</evidence>
<proteinExistence type="inferred from homology"/>
<dbReference type="InterPro" id="IPR002941">
    <property type="entry name" value="DNA_methylase_N4/N6"/>
</dbReference>
<comment type="caution">
    <text evidence="10">The sequence shown here is derived from an EMBL/GenBank/DDBJ whole genome shotgun (WGS) entry which is preliminary data.</text>
</comment>
<evidence type="ECO:0000256" key="3">
    <source>
        <dbReference type="ARBA" id="ARBA00022603"/>
    </source>
</evidence>
<comment type="similarity">
    <text evidence="1">Belongs to the N(4)/N(6)-methyltransferase family. N(4) subfamily.</text>
</comment>
<dbReference type="PRINTS" id="PR00508">
    <property type="entry name" value="S21N4MTFRASE"/>
</dbReference>
<keyword evidence="4" id="KW-0808">Transferase</keyword>
<evidence type="ECO:0000256" key="5">
    <source>
        <dbReference type="ARBA" id="ARBA00022691"/>
    </source>
</evidence>
<dbReference type="GO" id="GO:0009307">
    <property type="term" value="P:DNA restriction-modification system"/>
    <property type="evidence" value="ECO:0007669"/>
    <property type="project" value="UniProtKB-KW"/>
</dbReference>
<organism evidence="10">
    <name type="scientific">marine sediment metagenome</name>
    <dbReference type="NCBI Taxonomy" id="412755"/>
    <lineage>
        <taxon>unclassified sequences</taxon>
        <taxon>metagenomes</taxon>
        <taxon>ecological metagenomes</taxon>
    </lineage>
</organism>
<dbReference type="GO" id="GO:0009007">
    <property type="term" value="F:site-specific DNA-methyltransferase (adenine-specific) activity"/>
    <property type="evidence" value="ECO:0007669"/>
    <property type="project" value="TreeGrafter"/>
</dbReference>
<dbReference type="PANTHER" id="PTHR13370">
    <property type="entry name" value="RNA METHYLASE-RELATED"/>
    <property type="match status" value="1"/>
</dbReference>
<name>A0A0F9LDJ8_9ZZZZ</name>
<dbReference type="EC" id="2.1.1.113" evidence="2"/>
<dbReference type="Gene3D" id="3.40.50.150">
    <property type="entry name" value="Vaccinia Virus protein VP39"/>
    <property type="match status" value="1"/>
</dbReference>
<keyword evidence="5" id="KW-0949">S-adenosyl-L-methionine</keyword>
<evidence type="ECO:0000256" key="1">
    <source>
        <dbReference type="ARBA" id="ARBA00010203"/>
    </source>
</evidence>
<gene>
    <name evidence="10" type="ORF">LCGC14_1523330</name>
</gene>
<dbReference type="AlphaFoldDB" id="A0A0F9LDJ8"/>
<keyword evidence="6" id="KW-0680">Restriction system</keyword>
<dbReference type="GO" id="GO:0015667">
    <property type="term" value="F:site-specific DNA-methyltransferase (cytosine-N4-specific) activity"/>
    <property type="evidence" value="ECO:0007669"/>
    <property type="project" value="UniProtKB-EC"/>
</dbReference>
<dbReference type="SUPFAM" id="SSF53335">
    <property type="entry name" value="S-adenosyl-L-methionine-dependent methyltransferases"/>
    <property type="match status" value="1"/>
</dbReference>
<dbReference type="InterPro" id="IPR017985">
    <property type="entry name" value="MeTrfase_CN4_CS"/>
</dbReference>
<evidence type="ECO:0000256" key="6">
    <source>
        <dbReference type="ARBA" id="ARBA00022747"/>
    </source>
</evidence>
<dbReference type="GO" id="GO:0005737">
    <property type="term" value="C:cytoplasm"/>
    <property type="evidence" value="ECO:0007669"/>
    <property type="project" value="TreeGrafter"/>
</dbReference>
<sequence>MGDLETNKIYHEDCREFLQKIEPGIIDLVVTSPPYADMRDYVKIPPKEYVDWFLPIARDIYYALKDNGVFVLNIRNHIVEGRRQTYVYELVHRLVKEVGFDLIDDIIWDKAKMLPNTKGKRPMDCWEFMFVFGKGTDVTWNPDSLRTPYEDRALERYKTPIKERWGTTREERGQRTVKPHPLGCFPKNILKICSEASKTGHPAPYPVALAEWFIRGYSNPGDVVYDPFGGAGSTAVAAQKNGRDWILTEIHEEYVEIAQKRINDTLPALF</sequence>
<evidence type="ECO:0000313" key="10">
    <source>
        <dbReference type="EMBL" id="KKM62270.1"/>
    </source>
</evidence>
<accession>A0A0F9LDJ8</accession>
<evidence type="ECO:0000256" key="8">
    <source>
        <dbReference type="ARBA" id="ARBA00049120"/>
    </source>
</evidence>
<dbReference type="GO" id="GO:0032259">
    <property type="term" value="P:methylation"/>
    <property type="evidence" value="ECO:0007669"/>
    <property type="project" value="UniProtKB-KW"/>
</dbReference>
<dbReference type="InterPro" id="IPR029063">
    <property type="entry name" value="SAM-dependent_MTases_sf"/>
</dbReference>
<protein>
    <recommendedName>
        <fullName evidence="2">site-specific DNA-methyltransferase (cytosine-N(4)-specific)</fullName>
        <ecNumber evidence="2">2.1.1.113</ecNumber>
    </recommendedName>
</protein>
<reference evidence="10" key="1">
    <citation type="journal article" date="2015" name="Nature">
        <title>Complex archaea that bridge the gap between prokaryotes and eukaryotes.</title>
        <authorList>
            <person name="Spang A."/>
            <person name="Saw J.H."/>
            <person name="Jorgensen S.L."/>
            <person name="Zaremba-Niedzwiedzka K."/>
            <person name="Martijn J."/>
            <person name="Lind A.E."/>
            <person name="van Eijk R."/>
            <person name="Schleper C."/>
            <person name="Guy L."/>
            <person name="Ettema T.J."/>
        </authorList>
    </citation>
    <scope>NUCLEOTIDE SEQUENCE</scope>
</reference>
<dbReference type="PROSITE" id="PS00093">
    <property type="entry name" value="N4_MTASE"/>
    <property type="match status" value="1"/>
</dbReference>
<keyword evidence="7" id="KW-0238">DNA-binding</keyword>
<keyword evidence="3" id="KW-0489">Methyltransferase</keyword>
<dbReference type="InterPro" id="IPR001091">
    <property type="entry name" value="RM_Methyltransferase"/>
</dbReference>
<evidence type="ECO:0000256" key="2">
    <source>
        <dbReference type="ARBA" id="ARBA00012185"/>
    </source>
</evidence>
<dbReference type="GO" id="GO:0003677">
    <property type="term" value="F:DNA binding"/>
    <property type="evidence" value="ECO:0007669"/>
    <property type="project" value="UniProtKB-KW"/>
</dbReference>
<evidence type="ECO:0000256" key="4">
    <source>
        <dbReference type="ARBA" id="ARBA00022679"/>
    </source>
</evidence>
<dbReference type="GO" id="GO:0008170">
    <property type="term" value="F:N-methyltransferase activity"/>
    <property type="evidence" value="ECO:0007669"/>
    <property type="project" value="InterPro"/>
</dbReference>
<evidence type="ECO:0000256" key="7">
    <source>
        <dbReference type="ARBA" id="ARBA00023125"/>
    </source>
</evidence>
<dbReference type="EMBL" id="LAZR01011332">
    <property type="protein sequence ID" value="KKM62270.1"/>
    <property type="molecule type" value="Genomic_DNA"/>
</dbReference>
<comment type="catalytic activity">
    <reaction evidence="8">
        <text>a 2'-deoxycytidine in DNA + S-adenosyl-L-methionine = an N(4)-methyl-2'-deoxycytidine in DNA + S-adenosyl-L-homocysteine + H(+)</text>
        <dbReference type="Rhea" id="RHEA:16857"/>
        <dbReference type="Rhea" id="RHEA-COMP:11369"/>
        <dbReference type="Rhea" id="RHEA-COMP:13674"/>
        <dbReference type="ChEBI" id="CHEBI:15378"/>
        <dbReference type="ChEBI" id="CHEBI:57856"/>
        <dbReference type="ChEBI" id="CHEBI:59789"/>
        <dbReference type="ChEBI" id="CHEBI:85452"/>
        <dbReference type="ChEBI" id="CHEBI:137933"/>
        <dbReference type="EC" id="2.1.1.113"/>
    </reaction>
</comment>
<feature type="domain" description="DNA methylase N-4/N-6" evidence="9">
    <location>
        <begin position="26"/>
        <end position="260"/>
    </location>
</feature>
<dbReference type="Pfam" id="PF01555">
    <property type="entry name" value="N6_N4_Mtase"/>
    <property type="match status" value="1"/>
</dbReference>